<dbReference type="Pfam" id="PF20275">
    <property type="entry name" value="CTD10"/>
    <property type="match status" value="1"/>
</dbReference>
<feature type="domain" description="ABC-three component systems C-terminal" evidence="1">
    <location>
        <begin position="60"/>
        <end position="174"/>
    </location>
</feature>
<evidence type="ECO:0000313" key="3">
    <source>
        <dbReference type="Proteomes" id="UP001164100"/>
    </source>
</evidence>
<sequence length="181" mass="21240">MALFSDEQNIDVNGSNNKTAGGNLFDLSSNYMIESIKHESAIGNILMGLSHFTTDIQYERPDTIEYTIEDKIDHNKLSKYKNFFDDYMENYNLVKSKVNIIIEEDLTFEKRLITYIKNKYIKNYSKDSDTNIILDNIIEEVEQELKMYSKLNLDDISGVHYIVFYVFAQCKIYKKPPRINL</sequence>
<dbReference type="AlphaFoldDB" id="A0AA46S284"/>
<accession>A0AA46S284</accession>
<gene>
    <name evidence="2" type="ORF">NGX11_00470</name>
</gene>
<dbReference type="EMBL" id="CP099556">
    <property type="protein sequence ID" value="UYF43433.1"/>
    <property type="molecule type" value="Genomic_DNA"/>
</dbReference>
<dbReference type="RefSeq" id="WP_260892650.1">
    <property type="nucleotide sequence ID" value="NZ_CP099556.1"/>
</dbReference>
<protein>
    <recommendedName>
        <fullName evidence="1">ABC-three component systems C-terminal domain-containing protein</fullName>
    </recommendedName>
</protein>
<organism evidence="2 3">
    <name type="scientific">Aliarcobacter cryaerophilus</name>
    <dbReference type="NCBI Taxonomy" id="28198"/>
    <lineage>
        <taxon>Bacteria</taxon>
        <taxon>Pseudomonadati</taxon>
        <taxon>Campylobacterota</taxon>
        <taxon>Epsilonproteobacteria</taxon>
        <taxon>Campylobacterales</taxon>
        <taxon>Arcobacteraceae</taxon>
        <taxon>Aliarcobacter</taxon>
    </lineage>
</organism>
<evidence type="ECO:0000259" key="1">
    <source>
        <dbReference type="Pfam" id="PF20275"/>
    </source>
</evidence>
<dbReference type="InterPro" id="IPR046919">
    <property type="entry name" value="ABC-3C_CTD10"/>
</dbReference>
<proteinExistence type="predicted"/>
<reference evidence="2" key="1">
    <citation type="journal article" date="2022" name="Front. Microbiol.">
        <title>Species classification and novel plasmid identifications in Arcobacter cryaerophilus and Arcobacter cryaerophilus-like organisms.</title>
        <authorList>
            <person name="Zhou G."/>
            <person name="Wang M."/>
            <person name="Wang H."/>
            <person name="Chen X."/>
            <person name="Gu Y."/>
            <person name="Shao Z."/>
            <person name="Zhang J."/>
            <person name="Zhang M."/>
        </authorList>
    </citation>
    <scope>NUCLEOTIDE SEQUENCE</scope>
    <source>
        <strain evidence="2">ICDCAC48</strain>
    </source>
</reference>
<dbReference type="Proteomes" id="UP001164100">
    <property type="component" value="Chromosome"/>
</dbReference>
<name>A0AA46S284_9BACT</name>
<evidence type="ECO:0000313" key="2">
    <source>
        <dbReference type="EMBL" id="UYF43433.1"/>
    </source>
</evidence>